<protein>
    <submittedName>
        <fullName evidence="2">Uncharacterized protein</fullName>
    </submittedName>
</protein>
<sequence>MTTTVLPKLNFFIDIFTKYVPLIFTLKSLNRKLVFERTSYQFIINYWLYCYILQHIQNMLYDQSIVLYICSVIKLWMFYGSSNNLRLANDIIFVRHVDFEAIKRIEDEFINPLINTIYPKFKEMEYQIYLCGKTYSKPIDDCSIILNFPNVSKLFILNNVNSLPTTTSTSRRSRSSGSNSRPNVVPNIGTSTSPNPSLPNQRSRQSSRTFDGYQQGSDRYYPPYPFAPPPYTNIDTSGNRSANPMRRSSVSYQQQPTTSTRIRSRSDNSDAGHRQSVRETLNLDSRNRDYYFSPVFVDDR</sequence>
<reference evidence="2 3" key="1">
    <citation type="journal article" date="2009" name="Nature">
        <title>Evolution of pathogenicity and sexual reproduction in eight Candida genomes.</title>
        <authorList>
            <person name="Butler G."/>
            <person name="Rasmussen M.D."/>
            <person name="Lin M.F."/>
            <person name="Santos M.A."/>
            <person name="Sakthikumar S."/>
            <person name="Munro C.A."/>
            <person name="Rheinbay E."/>
            <person name="Grabherr M."/>
            <person name="Forche A."/>
            <person name="Reedy J.L."/>
            <person name="Agrafioti I."/>
            <person name="Arnaud M.B."/>
            <person name="Bates S."/>
            <person name="Brown A.J."/>
            <person name="Brunke S."/>
            <person name="Costanzo M.C."/>
            <person name="Fitzpatrick D.A."/>
            <person name="de Groot P.W."/>
            <person name="Harris D."/>
            <person name="Hoyer L.L."/>
            <person name="Hube B."/>
            <person name="Klis F.M."/>
            <person name="Kodira C."/>
            <person name="Lennard N."/>
            <person name="Logue M.E."/>
            <person name="Martin R."/>
            <person name="Neiman A.M."/>
            <person name="Nikolaou E."/>
            <person name="Quail M.A."/>
            <person name="Quinn J."/>
            <person name="Santos M.C."/>
            <person name="Schmitzberger F.F."/>
            <person name="Sherlock G."/>
            <person name="Shah P."/>
            <person name="Silverstein K.A."/>
            <person name="Skrzypek M.S."/>
            <person name="Soll D."/>
            <person name="Staggs R."/>
            <person name="Stansfield I."/>
            <person name="Stumpf M.P."/>
            <person name="Sudbery P.E."/>
            <person name="Srikantha T."/>
            <person name="Zeng Q."/>
            <person name="Berman J."/>
            <person name="Berriman M."/>
            <person name="Heitman J."/>
            <person name="Gow N.A."/>
            <person name="Lorenz M.C."/>
            <person name="Birren B.W."/>
            <person name="Kellis M."/>
            <person name="Cuomo C.A."/>
        </authorList>
    </citation>
    <scope>NUCLEOTIDE SEQUENCE [LARGE SCALE GENOMIC DNA]</scope>
    <source>
        <strain evidence="3">ATCC MYA-3404 / T1</strain>
    </source>
</reference>
<organism evidence="2 3">
    <name type="scientific">Candida tropicalis (strain ATCC MYA-3404 / T1)</name>
    <name type="common">Yeast</name>
    <dbReference type="NCBI Taxonomy" id="294747"/>
    <lineage>
        <taxon>Eukaryota</taxon>
        <taxon>Fungi</taxon>
        <taxon>Dikarya</taxon>
        <taxon>Ascomycota</taxon>
        <taxon>Saccharomycotina</taxon>
        <taxon>Pichiomycetes</taxon>
        <taxon>Debaryomycetaceae</taxon>
        <taxon>Candida/Lodderomyces clade</taxon>
        <taxon>Candida</taxon>
    </lineage>
</organism>
<feature type="compositionally biased region" description="Basic and acidic residues" evidence="1">
    <location>
        <begin position="264"/>
        <end position="277"/>
    </location>
</feature>
<evidence type="ECO:0000313" key="3">
    <source>
        <dbReference type="Proteomes" id="UP000002037"/>
    </source>
</evidence>
<evidence type="ECO:0000256" key="1">
    <source>
        <dbReference type="SAM" id="MobiDB-lite"/>
    </source>
</evidence>
<dbReference type="KEGG" id="ctp:CTRG_04140"/>
<dbReference type="HOGENOM" id="CLU_927491_0_0_1"/>
<dbReference type="VEuPathDB" id="FungiDB:CTRG_04140"/>
<dbReference type="GeneID" id="8297118"/>
<feature type="region of interest" description="Disordered" evidence="1">
    <location>
        <begin position="165"/>
        <end position="281"/>
    </location>
</feature>
<keyword evidence="3" id="KW-1185">Reference proteome</keyword>
<dbReference type="RefSeq" id="XP_002549843.1">
    <property type="nucleotide sequence ID" value="XM_002549797.1"/>
</dbReference>
<dbReference type="EMBL" id="GG692399">
    <property type="protein sequence ID" value="EER32469.1"/>
    <property type="molecule type" value="Genomic_DNA"/>
</dbReference>
<name>C5MD39_CANTT</name>
<evidence type="ECO:0000313" key="2">
    <source>
        <dbReference type="EMBL" id="EER32469.1"/>
    </source>
</evidence>
<feature type="compositionally biased region" description="Low complexity" evidence="1">
    <location>
        <begin position="165"/>
        <end position="181"/>
    </location>
</feature>
<gene>
    <name evidence="2" type="ORF">CTRG_04140</name>
</gene>
<feature type="compositionally biased region" description="Polar residues" evidence="1">
    <location>
        <begin position="233"/>
        <end position="261"/>
    </location>
</feature>
<dbReference type="AlphaFoldDB" id="C5MD39"/>
<dbReference type="OrthoDB" id="4023438at2759"/>
<feature type="compositionally biased region" description="Pro residues" evidence="1">
    <location>
        <begin position="222"/>
        <end position="231"/>
    </location>
</feature>
<accession>C5MD39</accession>
<proteinExistence type="predicted"/>
<dbReference type="Proteomes" id="UP000002037">
    <property type="component" value="Unassembled WGS sequence"/>
</dbReference>
<feature type="compositionally biased region" description="Polar residues" evidence="1">
    <location>
        <begin position="188"/>
        <end position="217"/>
    </location>
</feature>